<dbReference type="EMBL" id="OX597836">
    <property type="protein sequence ID" value="CAI9739346.1"/>
    <property type="molecule type" value="Genomic_DNA"/>
</dbReference>
<keyword evidence="1" id="KW-0732">Signal</keyword>
<reference evidence="4" key="1">
    <citation type="submission" date="2023-08" db="EMBL/GenBank/DDBJ databases">
        <authorList>
            <person name="Alioto T."/>
            <person name="Alioto T."/>
            <person name="Gomez Garrido J."/>
        </authorList>
    </citation>
    <scope>NUCLEOTIDE SEQUENCE</scope>
</reference>
<evidence type="ECO:0000313" key="4">
    <source>
        <dbReference type="EMBL" id="CAI9739346.1"/>
    </source>
</evidence>
<feature type="signal peptide" evidence="1">
    <location>
        <begin position="1"/>
        <end position="20"/>
    </location>
</feature>
<dbReference type="InterPro" id="IPR058831">
    <property type="entry name" value="LolA-like_dom_2nd"/>
</dbReference>
<sequence length="573" mass="65872">MNHSTYLLFLLLTFVTNAQATFDPKVCKPDTTNIDDSFPKLHPQYSVFIEANYISNKSTEHFTEYHDTNKGANVIKRSQQDSKTDIYLFENTGELFIVTPDGACKTTDLWKNPNKYLFGEEISNGRFFSLAGAVELAETNFFKVKEKTTVIDRGMSTSVWSACQYLPSMKATVMTTWYFATEDSVPVTPVRLHMKGTDGDGKDLEYQFEFFHYKPYILTEEPIFETPRGTVCNGRKQTKPLPNFPDVFSCTTEIVNEAKNTIQYQEEEYDTINQLVRFTYKPVLDSEDSFGTGKLTKIHDYKIDVAYIIDDVRGNCTMQPIFGNDDDIRGDHNQRMATAKEIFKVDKGIFTYEGVQSIRGYECDLWVAHIDAYPAFPLMTGSIIEWYFTTRQWSYGKAVHGVPKLMTQTDLSSHEVEEKNIYNFRETEPDILLFDVTACFEFRDKYKFTFTVPAKHTQLIERHLKSFKRGIVYAIIDNIEISPMRINQINVEFEKDKILASFEIHDKVTVPNSGTLTKKQISLKKAVDGLRRIFDKGAFTVPFKYGDQQIIMIDADSNSLIMEEVKGTHKSNN</sequence>
<keyword evidence="5" id="KW-1185">Reference proteome</keyword>
<dbReference type="Pfam" id="PF25898">
    <property type="entry name" value="LolA_2nd_metazoa"/>
    <property type="match status" value="1"/>
</dbReference>
<dbReference type="PANTHER" id="PTHR36902">
    <property type="entry name" value="ENRICHED IN SURFACE-LABELED PROTEOME PROTEIN 9"/>
    <property type="match status" value="1"/>
</dbReference>
<feature type="chain" id="PRO_5041340183" evidence="1">
    <location>
        <begin position="21"/>
        <end position="573"/>
    </location>
</feature>
<name>A0AA36BTG2_OCTVU</name>
<evidence type="ECO:0000259" key="3">
    <source>
        <dbReference type="Pfam" id="PF25899"/>
    </source>
</evidence>
<dbReference type="Proteomes" id="UP001162480">
    <property type="component" value="Chromosome 23"/>
</dbReference>
<accession>A0AA36BTG2</accession>
<organism evidence="4 5">
    <name type="scientific">Octopus vulgaris</name>
    <name type="common">Common octopus</name>
    <dbReference type="NCBI Taxonomy" id="6645"/>
    <lineage>
        <taxon>Eukaryota</taxon>
        <taxon>Metazoa</taxon>
        <taxon>Spiralia</taxon>
        <taxon>Lophotrochozoa</taxon>
        <taxon>Mollusca</taxon>
        <taxon>Cephalopoda</taxon>
        <taxon>Coleoidea</taxon>
        <taxon>Octopodiformes</taxon>
        <taxon>Octopoda</taxon>
        <taxon>Incirrata</taxon>
        <taxon>Octopodidae</taxon>
        <taxon>Octopus</taxon>
    </lineage>
</organism>
<gene>
    <name evidence="4" type="ORF">OCTVUL_1B029102</name>
</gene>
<protein>
    <submittedName>
        <fullName evidence="4">Uncharacterized protein</fullName>
    </submittedName>
</protein>
<evidence type="ECO:0000256" key="1">
    <source>
        <dbReference type="SAM" id="SignalP"/>
    </source>
</evidence>
<dbReference type="InterPro" id="IPR058265">
    <property type="entry name" value="DUF7959"/>
</dbReference>
<evidence type="ECO:0000259" key="2">
    <source>
        <dbReference type="Pfam" id="PF25898"/>
    </source>
</evidence>
<dbReference type="Pfam" id="PF25899">
    <property type="entry name" value="DUF7959"/>
    <property type="match status" value="1"/>
</dbReference>
<proteinExistence type="predicted"/>
<evidence type="ECO:0000313" key="5">
    <source>
        <dbReference type="Proteomes" id="UP001162480"/>
    </source>
</evidence>
<dbReference type="AlphaFoldDB" id="A0AA36BTG2"/>
<feature type="domain" description="DUF7959" evidence="3">
    <location>
        <begin position="446"/>
        <end position="562"/>
    </location>
</feature>
<dbReference type="PANTHER" id="PTHR36902:SF1">
    <property type="entry name" value="ENRICHED IN SURFACE-LABELED PROTEOME PROTEIN 9"/>
    <property type="match status" value="1"/>
</dbReference>
<feature type="domain" description="LolA-like" evidence="2">
    <location>
        <begin position="227"/>
        <end position="440"/>
    </location>
</feature>